<dbReference type="InterPro" id="IPR018108">
    <property type="entry name" value="MCP_transmembrane"/>
</dbReference>
<dbReference type="RefSeq" id="XP_032138752.1">
    <property type="nucleotide sequence ID" value="XM_032282861.1"/>
</dbReference>
<evidence type="ECO:0000256" key="1">
    <source>
        <dbReference type="ARBA" id="ARBA00004448"/>
    </source>
</evidence>
<evidence type="ECO:0000256" key="11">
    <source>
        <dbReference type="PROSITE-ProRule" id="PRU00282"/>
    </source>
</evidence>
<keyword evidence="9 11" id="KW-0472">Membrane</keyword>
<evidence type="ECO:0000313" key="15">
    <source>
        <dbReference type="Proteomes" id="UP000504640"/>
    </source>
</evidence>
<dbReference type="Proteomes" id="UP000504640">
    <property type="component" value="Unplaced"/>
</dbReference>
<keyword evidence="5" id="KW-0677">Repeat</keyword>
<dbReference type="PRINTS" id="PR00926">
    <property type="entry name" value="MITOCARRIER"/>
</dbReference>
<dbReference type="AlphaFoldDB" id="A0A6J3I8U7"/>
<reference evidence="16" key="1">
    <citation type="submission" date="2025-08" db="UniProtKB">
        <authorList>
            <consortium name="RefSeq"/>
        </authorList>
    </citation>
    <scope>IDENTIFICATION</scope>
    <source>
        <tissue evidence="16">Blood</tissue>
    </source>
</reference>
<organism evidence="15 16">
    <name type="scientific">Sapajus apella</name>
    <name type="common">Brown-capped capuchin</name>
    <name type="synonym">Cebus apella</name>
    <dbReference type="NCBI Taxonomy" id="9515"/>
    <lineage>
        <taxon>Eukaryota</taxon>
        <taxon>Metazoa</taxon>
        <taxon>Chordata</taxon>
        <taxon>Craniata</taxon>
        <taxon>Vertebrata</taxon>
        <taxon>Euteleostomi</taxon>
        <taxon>Mammalia</taxon>
        <taxon>Eutheria</taxon>
        <taxon>Euarchontoglires</taxon>
        <taxon>Primates</taxon>
        <taxon>Haplorrhini</taxon>
        <taxon>Platyrrhini</taxon>
        <taxon>Cebidae</taxon>
        <taxon>Cebinae</taxon>
        <taxon>Sapajus</taxon>
    </lineage>
</organism>
<dbReference type="SUPFAM" id="SSF103506">
    <property type="entry name" value="Mitochondrial carrier"/>
    <property type="match status" value="1"/>
</dbReference>
<feature type="region of interest" description="Disordered" evidence="13">
    <location>
        <begin position="60"/>
        <end position="81"/>
    </location>
</feature>
<dbReference type="InterPro" id="IPR050567">
    <property type="entry name" value="Mitochondrial_Carrier"/>
</dbReference>
<evidence type="ECO:0000256" key="7">
    <source>
        <dbReference type="ARBA" id="ARBA00022989"/>
    </source>
</evidence>
<evidence type="ECO:0000256" key="6">
    <source>
        <dbReference type="ARBA" id="ARBA00022792"/>
    </source>
</evidence>
<keyword evidence="6" id="KW-0999">Mitochondrion inner membrane</keyword>
<evidence type="ECO:0000256" key="5">
    <source>
        <dbReference type="ARBA" id="ARBA00022737"/>
    </source>
</evidence>
<dbReference type="GO" id="GO:0005743">
    <property type="term" value="C:mitochondrial inner membrane"/>
    <property type="evidence" value="ECO:0007669"/>
    <property type="project" value="UniProtKB-SubCell"/>
</dbReference>
<evidence type="ECO:0000256" key="3">
    <source>
        <dbReference type="ARBA" id="ARBA00022448"/>
    </source>
</evidence>
<dbReference type="PANTHER" id="PTHR45624">
    <property type="entry name" value="MITOCHONDRIAL BASIC AMINO ACIDS TRANSPORTER-RELATED"/>
    <property type="match status" value="1"/>
</dbReference>
<keyword evidence="3 12" id="KW-0813">Transport</keyword>
<dbReference type="GeneID" id="116554763"/>
<evidence type="ECO:0000256" key="12">
    <source>
        <dbReference type="RuleBase" id="RU000488"/>
    </source>
</evidence>
<evidence type="ECO:0000256" key="14">
    <source>
        <dbReference type="SAM" id="Phobius"/>
    </source>
</evidence>
<evidence type="ECO:0000256" key="4">
    <source>
        <dbReference type="ARBA" id="ARBA00022692"/>
    </source>
</evidence>
<evidence type="ECO:0000256" key="13">
    <source>
        <dbReference type="SAM" id="MobiDB-lite"/>
    </source>
</evidence>
<keyword evidence="7 14" id="KW-1133">Transmembrane helix</keyword>
<feature type="repeat" description="Solcar" evidence="11">
    <location>
        <begin position="327"/>
        <end position="414"/>
    </location>
</feature>
<sequence length="431" mass="47096">MGVGLGWLGRQGFCFLLRQPWRGLTMGQGPSCHPQSQDHWLGWGIRAPVVPAHLARETTLHDSSRWPGSPELARSPLPVAQGPGTRPLFTLPPGLNISGRLSAWAREGEGGIQLCLLFWSCQSLQAQTMPVEEFVAGWISGAVGLVLGHPFDTVKVRLQTQTTYRGIADCMVRIYRHESLLGFFKGMSFPIASIAVVNSVLFGVYSNALLLLTATSHQERRAQPPSYMHIFLAGCTGGFLQAYFLAPFDLIKVRLQNQTEPRAQPGSPQPRYHGPMHCAASIFQEEGPRGLFRGAWALTLRDTPTLGIYFITYEGLCHQYTPEGQNPSSATVLVAGGFAGIASWVTATPLDVIKSRMQMDGLRRKVYRGVLDCMLRVSPPVVGMSSAAMPAAPHQAHVPEASLRLEVRLKAYSLQFSARGSALPDPLCSWP</sequence>
<evidence type="ECO:0000256" key="10">
    <source>
        <dbReference type="ARBA" id="ARBA00070486"/>
    </source>
</evidence>
<keyword evidence="15" id="KW-1185">Reference proteome</keyword>
<name>A0A6J3I8U7_SAPAP</name>
<dbReference type="GO" id="GO:0022857">
    <property type="term" value="F:transmembrane transporter activity"/>
    <property type="evidence" value="ECO:0007669"/>
    <property type="project" value="TreeGrafter"/>
</dbReference>
<keyword evidence="8" id="KW-0496">Mitochondrion</keyword>
<dbReference type="Gene3D" id="1.50.40.10">
    <property type="entry name" value="Mitochondrial carrier domain"/>
    <property type="match status" value="1"/>
</dbReference>
<dbReference type="Pfam" id="PF00153">
    <property type="entry name" value="Mito_carr"/>
    <property type="match status" value="3"/>
</dbReference>
<evidence type="ECO:0000313" key="16">
    <source>
        <dbReference type="RefSeq" id="XP_032138752.1"/>
    </source>
</evidence>
<evidence type="ECO:0000256" key="2">
    <source>
        <dbReference type="ARBA" id="ARBA00006375"/>
    </source>
</evidence>
<dbReference type="PROSITE" id="PS50920">
    <property type="entry name" value="SOLCAR"/>
    <property type="match status" value="3"/>
</dbReference>
<keyword evidence="4 11" id="KW-0812">Transmembrane</keyword>
<proteinExistence type="inferred from homology"/>
<feature type="transmembrane region" description="Helical" evidence="14">
    <location>
        <begin position="183"/>
        <end position="206"/>
    </location>
</feature>
<evidence type="ECO:0000256" key="9">
    <source>
        <dbReference type="ARBA" id="ARBA00023136"/>
    </source>
</evidence>
<dbReference type="InterPro" id="IPR023395">
    <property type="entry name" value="MCP_dom_sf"/>
</dbReference>
<feature type="repeat" description="Solcar" evidence="11">
    <location>
        <begin position="128"/>
        <end position="211"/>
    </location>
</feature>
<dbReference type="FunFam" id="1.50.40.10:FF:000049">
    <property type="entry name" value="Solute carrier family 25 member 45"/>
    <property type="match status" value="1"/>
</dbReference>
<dbReference type="PANTHER" id="PTHR45624:SF6">
    <property type="entry name" value="SOLUTE CARRIER FAMILY 25 MEMBER 45"/>
    <property type="match status" value="1"/>
</dbReference>
<feature type="transmembrane region" description="Helical" evidence="14">
    <location>
        <begin position="226"/>
        <end position="246"/>
    </location>
</feature>
<dbReference type="InterPro" id="IPR002067">
    <property type="entry name" value="MCP"/>
</dbReference>
<comment type="subcellular location">
    <subcellularLocation>
        <location evidence="1">Mitochondrion inner membrane</location>
        <topology evidence="1">Multi-pass membrane protein</topology>
    </subcellularLocation>
</comment>
<evidence type="ECO:0000256" key="8">
    <source>
        <dbReference type="ARBA" id="ARBA00023128"/>
    </source>
</evidence>
<comment type="similarity">
    <text evidence="2 12">Belongs to the mitochondrial carrier (TC 2.A.29) family.</text>
</comment>
<dbReference type="CTD" id="283130"/>
<protein>
    <recommendedName>
        <fullName evidence="10">Solute carrier family 25 member 45</fullName>
    </recommendedName>
</protein>
<accession>A0A6J3I8U7</accession>
<gene>
    <name evidence="16" type="primary">SLC25A45</name>
</gene>
<feature type="repeat" description="Solcar" evidence="11">
    <location>
        <begin position="225"/>
        <end position="319"/>
    </location>
</feature>